<evidence type="ECO:0000256" key="1">
    <source>
        <dbReference type="SAM" id="MobiDB-lite"/>
    </source>
</evidence>
<evidence type="ECO:0000313" key="2">
    <source>
        <dbReference type="EMBL" id="KAH3691795.1"/>
    </source>
</evidence>
<reference evidence="2" key="2">
    <citation type="submission" date="2020-11" db="EMBL/GenBank/DDBJ databases">
        <authorList>
            <person name="McCartney M.A."/>
            <person name="Auch B."/>
            <person name="Kono T."/>
            <person name="Mallez S."/>
            <person name="Becker A."/>
            <person name="Gohl D.M."/>
            <person name="Silverstein K.A.T."/>
            <person name="Koren S."/>
            <person name="Bechman K.B."/>
            <person name="Herman A."/>
            <person name="Abrahante J.E."/>
            <person name="Garbe J."/>
        </authorList>
    </citation>
    <scope>NUCLEOTIDE SEQUENCE</scope>
    <source>
        <strain evidence="2">Duluth1</strain>
        <tissue evidence="2">Whole animal</tissue>
    </source>
</reference>
<name>A0A9D3Y3A9_DREPO</name>
<feature type="compositionally biased region" description="Basic residues" evidence="1">
    <location>
        <begin position="1"/>
        <end position="12"/>
    </location>
</feature>
<dbReference type="Proteomes" id="UP000828390">
    <property type="component" value="Unassembled WGS sequence"/>
</dbReference>
<sequence>MARTMKIAKRQSKATEKKVSPNYDDVNKLIYTPRNRSAQSRHMSRAKSQSGRQGRKPKCNSICKNCGGKYTHESRCPAQGKEFRYCHTFNHLKVVCRKLKRSTPRVHEIKETVSGTDAAASPELAFGKSKSESNVPHGHREYA</sequence>
<feature type="region of interest" description="Disordered" evidence="1">
    <location>
        <begin position="1"/>
        <end position="58"/>
    </location>
</feature>
<dbReference type="EMBL" id="JAIWYP010000030">
    <property type="protein sequence ID" value="KAH3691795.1"/>
    <property type="molecule type" value="Genomic_DNA"/>
</dbReference>
<proteinExistence type="predicted"/>
<protein>
    <submittedName>
        <fullName evidence="2">Uncharacterized protein</fullName>
    </submittedName>
</protein>
<organism evidence="2 3">
    <name type="scientific">Dreissena polymorpha</name>
    <name type="common">Zebra mussel</name>
    <name type="synonym">Mytilus polymorpha</name>
    <dbReference type="NCBI Taxonomy" id="45954"/>
    <lineage>
        <taxon>Eukaryota</taxon>
        <taxon>Metazoa</taxon>
        <taxon>Spiralia</taxon>
        <taxon>Lophotrochozoa</taxon>
        <taxon>Mollusca</taxon>
        <taxon>Bivalvia</taxon>
        <taxon>Autobranchia</taxon>
        <taxon>Heteroconchia</taxon>
        <taxon>Euheterodonta</taxon>
        <taxon>Imparidentia</taxon>
        <taxon>Neoheterodontei</taxon>
        <taxon>Myida</taxon>
        <taxon>Dreissenoidea</taxon>
        <taxon>Dreissenidae</taxon>
        <taxon>Dreissena</taxon>
    </lineage>
</organism>
<evidence type="ECO:0000313" key="3">
    <source>
        <dbReference type="Proteomes" id="UP000828390"/>
    </source>
</evidence>
<accession>A0A9D3Y3A9</accession>
<keyword evidence="3" id="KW-1185">Reference proteome</keyword>
<comment type="caution">
    <text evidence="2">The sequence shown here is derived from an EMBL/GenBank/DDBJ whole genome shotgun (WGS) entry which is preliminary data.</text>
</comment>
<feature type="compositionally biased region" description="Polar residues" evidence="1">
    <location>
        <begin position="34"/>
        <end position="52"/>
    </location>
</feature>
<dbReference type="AlphaFoldDB" id="A0A9D3Y3A9"/>
<feature type="region of interest" description="Disordered" evidence="1">
    <location>
        <begin position="103"/>
        <end position="143"/>
    </location>
</feature>
<reference evidence="2" key="1">
    <citation type="journal article" date="2019" name="bioRxiv">
        <title>The Genome of the Zebra Mussel, Dreissena polymorpha: A Resource for Invasive Species Research.</title>
        <authorList>
            <person name="McCartney M.A."/>
            <person name="Auch B."/>
            <person name="Kono T."/>
            <person name="Mallez S."/>
            <person name="Zhang Y."/>
            <person name="Obille A."/>
            <person name="Becker A."/>
            <person name="Abrahante J.E."/>
            <person name="Garbe J."/>
            <person name="Badalamenti J.P."/>
            <person name="Herman A."/>
            <person name="Mangelson H."/>
            <person name="Liachko I."/>
            <person name="Sullivan S."/>
            <person name="Sone E.D."/>
            <person name="Koren S."/>
            <person name="Silverstein K.A.T."/>
            <person name="Beckman K.B."/>
            <person name="Gohl D.M."/>
        </authorList>
    </citation>
    <scope>NUCLEOTIDE SEQUENCE</scope>
    <source>
        <strain evidence="2">Duluth1</strain>
        <tissue evidence="2">Whole animal</tissue>
    </source>
</reference>
<gene>
    <name evidence="2" type="ORF">DPMN_192326</name>
</gene>